<evidence type="ECO:0000256" key="3">
    <source>
        <dbReference type="SAM" id="MobiDB-lite"/>
    </source>
</evidence>
<feature type="domain" description="AB hydrolase-1" evidence="5">
    <location>
        <begin position="57"/>
        <end position="304"/>
    </location>
</feature>
<dbReference type="Pfam" id="PF00501">
    <property type="entry name" value="AMP-binding"/>
    <property type="match status" value="1"/>
</dbReference>
<dbReference type="GO" id="GO:0016787">
    <property type="term" value="F:hydrolase activity"/>
    <property type="evidence" value="ECO:0007669"/>
    <property type="project" value="UniProtKB-KW"/>
</dbReference>
<sequence>MSAGATLPPPGLPGLDVRFSHTIAVPGAGTDAGLVREWHYLDSGPELGRLGVTPIGTILAVHGNPTWSYLWRATVAESVRAAESGEPAWRVVAVDQVDMGFSERTDVHRPLAQRVADLDAFTRALAIDGPVVTLGHDWGGVVSLGWAVDHPDLLAGVALLNTAIHNPGGVPIPLPLRLAGARGMLAASTVATTAFLDTTLSLASPPLDASVRDAFRAPYRTADRRRAIGGFVADIPVDGRHESFAELERIAAGVARLDVPALMLWGPRDPIFSDRYLDDLVDRLPHADVHRFEGAGHLIAEDRPYADALSAWLDEHHDRLTEPRGPGREVDAGPVGPAGREDDAQSGASADPSFSPIWQRLEERRNDDAIAVVDMAPGGSRTPRRVSWRQLDDRVSRLAAGLHAVGVRKGDRVSLLVQPGATLSAVVYACLRIGAVVVVADAGLGVRGLTRAVRGSWPDVVIGETIGLTAARALGWPGIRISVARLPRVSAAALGVSYSLGDILQHGADADLPAVPAPDDDAAILFTSGSTGPAKGVAYTHRQLSALRDVLAEHFGVTEETGLVTGFAPFALLGPALGTRSVTPDMDVSSPRTLTAAAVAAAVRECDARMVFLSPAAILNVVDTAGALTPDDRDALAGVRTFLSTGAPVGTRLLESAAALMPNATPHTPYGMTECLLVTDVTLDVLREVADAPDAGVCVGSPIGSNRVLVSALDAEGRASGLPSDAPGVLGEIVVSAPHLKDHYDRLWLTDREAARDTDAPASADPDVRWHRTGDVGHLDADGRVWIEGRLPHVIVTVDGPIAPVGPEQAVERVDAVRRAAIVGVGPRLLRQVVAVVETLPPTTRPGLADPSLTRAVRDQVGLPLAAVLAVPTLPTDIRHNSKIDRSRLSLWAERMLAGSRPVAP</sequence>
<dbReference type="InterPro" id="IPR029058">
    <property type="entry name" value="AB_hydrolase_fold"/>
</dbReference>
<dbReference type="PRINTS" id="PR00111">
    <property type="entry name" value="ABHYDROLASE"/>
</dbReference>
<dbReference type="AlphaFoldDB" id="A0A4S4FJ97"/>
<name>A0A4S4FJ97_9MICO</name>
<dbReference type="PROSITE" id="PS00455">
    <property type="entry name" value="AMP_BINDING"/>
    <property type="match status" value="1"/>
</dbReference>
<evidence type="ECO:0000256" key="2">
    <source>
        <dbReference type="ARBA" id="ARBA00022598"/>
    </source>
</evidence>
<dbReference type="InterPro" id="IPR042099">
    <property type="entry name" value="ANL_N_sf"/>
</dbReference>
<protein>
    <submittedName>
        <fullName evidence="6">Alpha/beta fold hydrolase</fullName>
    </submittedName>
</protein>
<dbReference type="SUPFAM" id="SSF56801">
    <property type="entry name" value="Acetyl-CoA synthetase-like"/>
    <property type="match status" value="1"/>
</dbReference>
<comment type="caution">
    <text evidence="6">The sequence shown here is derived from an EMBL/GenBank/DDBJ whole genome shotgun (WGS) entry which is preliminary data.</text>
</comment>
<proteinExistence type="inferred from homology"/>
<evidence type="ECO:0000259" key="5">
    <source>
        <dbReference type="Pfam" id="PF00561"/>
    </source>
</evidence>
<feature type="domain" description="AMP-dependent synthetase/ligase" evidence="4">
    <location>
        <begin position="364"/>
        <end position="740"/>
    </location>
</feature>
<dbReference type="SUPFAM" id="SSF53474">
    <property type="entry name" value="alpha/beta-Hydrolases"/>
    <property type="match status" value="1"/>
</dbReference>
<evidence type="ECO:0000256" key="1">
    <source>
        <dbReference type="ARBA" id="ARBA00006432"/>
    </source>
</evidence>
<evidence type="ECO:0000259" key="4">
    <source>
        <dbReference type="Pfam" id="PF00501"/>
    </source>
</evidence>
<reference evidence="6 7" key="1">
    <citation type="submission" date="2019-04" db="EMBL/GenBank/DDBJ databases">
        <authorList>
            <person name="Jiang L."/>
        </authorList>
    </citation>
    <scope>NUCLEOTIDE SEQUENCE [LARGE SCALE GENOMIC DNA]</scope>
    <source>
        <strain evidence="6 7">YIM 131861</strain>
    </source>
</reference>
<dbReference type="GO" id="GO:0006631">
    <property type="term" value="P:fatty acid metabolic process"/>
    <property type="evidence" value="ECO:0007669"/>
    <property type="project" value="TreeGrafter"/>
</dbReference>
<dbReference type="InterPro" id="IPR000873">
    <property type="entry name" value="AMP-dep_synth/lig_dom"/>
</dbReference>
<evidence type="ECO:0000313" key="7">
    <source>
        <dbReference type="Proteomes" id="UP000307380"/>
    </source>
</evidence>
<dbReference type="PANTHER" id="PTHR43201:SF5">
    <property type="entry name" value="MEDIUM-CHAIN ACYL-COA LIGASE ACSF2, MITOCHONDRIAL"/>
    <property type="match status" value="1"/>
</dbReference>
<accession>A0A4S4FJ97</accession>
<dbReference type="Gene3D" id="3.40.50.1820">
    <property type="entry name" value="alpha/beta hydrolase"/>
    <property type="match status" value="1"/>
</dbReference>
<feature type="region of interest" description="Disordered" evidence="3">
    <location>
        <begin position="319"/>
        <end position="353"/>
    </location>
</feature>
<dbReference type="OrthoDB" id="812569at2"/>
<dbReference type="Pfam" id="PF00561">
    <property type="entry name" value="Abhydrolase_1"/>
    <property type="match status" value="1"/>
</dbReference>
<dbReference type="Proteomes" id="UP000307380">
    <property type="component" value="Unassembled WGS sequence"/>
</dbReference>
<dbReference type="PANTHER" id="PTHR43201">
    <property type="entry name" value="ACYL-COA SYNTHETASE"/>
    <property type="match status" value="1"/>
</dbReference>
<organism evidence="6 7">
    <name type="scientific">Orlajensenia flava</name>
    <dbReference type="NCBI Taxonomy" id="2565934"/>
    <lineage>
        <taxon>Bacteria</taxon>
        <taxon>Bacillati</taxon>
        <taxon>Actinomycetota</taxon>
        <taxon>Actinomycetes</taxon>
        <taxon>Micrococcales</taxon>
        <taxon>Microbacteriaceae</taxon>
        <taxon>Orlajensenia</taxon>
    </lineage>
</organism>
<evidence type="ECO:0000313" key="6">
    <source>
        <dbReference type="EMBL" id="THG30369.1"/>
    </source>
</evidence>
<dbReference type="InterPro" id="IPR020845">
    <property type="entry name" value="AMP-binding_CS"/>
</dbReference>
<feature type="compositionally biased region" description="Basic and acidic residues" evidence="3">
    <location>
        <begin position="319"/>
        <end position="331"/>
    </location>
</feature>
<comment type="similarity">
    <text evidence="1">Belongs to the ATP-dependent AMP-binding enzyme family.</text>
</comment>
<dbReference type="InterPro" id="IPR000073">
    <property type="entry name" value="AB_hydrolase_1"/>
</dbReference>
<keyword evidence="7" id="KW-1185">Reference proteome</keyword>
<gene>
    <name evidence="6" type="ORF">E6C70_15105</name>
</gene>
<keyword evidence="2" id="KW-0436">Ligase</keyword>
<dbReference type="GO" id="GO:0031956">
    <property type="term" value="F:medium-chain fatty acid-CoA ligase activity"/>
    <property type="evidence" value="ECO:0007669"/>
    <property type="project" value="TreeGrafter"/>
</dbReference>
<dbReference type="Gene3D" id="3.40.50.12780">
    <property type="entry name" value="N-terminal domain of ligase-like"/>
    <property type="match status" value="1"/>
</dbReference>
<keyword evidence="6" id="KW-0378">Hydrolase</keyword>
<dbReference type="EMBL" id="SSSN01000014">
    <property type="protein sequence ID" value="THG30369.1"/>
    <property type="molecule type" value="Genomic_DNA"/>
</dbReference>